<evidence type="ECO:0000256" key="1">
    <source>
        <dbReference type="SAM" id="MobiDB-lite"/>
    </source>
</evidence>
<dbReference type="RefSeq" id="WP_343940633.1">
    <property type="nucleotide sequence ID" value="NZ_BAAAHP010000046.1"/>
</dbReference>
<sequence>MATASAVAVIVLIAFGVAALANGGSPESDESGTSRPASRAAVSAPQLASPPPAAPPVAALPDPVLPSSTAPAEAQPSTAAQPGAAGPTTPMTPVSPGAPEEEGTATAEGLVAEELPTSAPPAEPGPCANEVLEVRAEVMGPESRVGGRTMLRLVVANRSDQPCVRDLDPVRQEIVVWSADGSARLWSSDDCSSAKGPDPRTLRPGEELAFTVRWAGRTSAPGCPVQRETVPAGEYRLLSRVDDVISAPTQFVRLP</sequence>
<accession>A0ABP3ZZR7</accession>
<feature type="compositionally biased region" description="Low complexity" evidence="1">
    <location>
        <begin position="56"/>
        <end position="67"/>
    </location>
</feature>
<dbReference type="EMBL" id="BAAAHP010000046">
    <property type="protein sequence ID" value="GAA0929580.1"/>
    <property type="molecule type" value="Genomic_DNA"/>
</dbReference>
<comment type="caution">
    <text evidence="2">The sequence shown here is derived from an EMBL/GenBank/DDBJ whole genome shotgun (WGS) entry which is preliminary data.</text>
</comment>
<feature type="compositionally biased region" description="Low complexity" evidence="1">
    <location>
        <begin position="74"/>
        <end position="92"/>
    </location>
</feature>
<dbReference type="Proteomes" id="UP001499967">
    <property type="component" value="Unassembled WGS sequence"/>
</dbReference>
<keyword evidence="3" id="KW-1185">Reference proteome</keyword>
<protein>
    <recommendedName>
        <fullName evidence="4">DUF4232 domain-containing protein</fullName>
    </recommendedName>
</protein>
<reference evidence="3" key="1">
    <citation type="journal article" date="2019" name="Int. J. Syst. Evol. Microbiol.">
        <title>The Global Catalogue of Microorganisms (GCM) 10K type strain sequencing project: providing services to taxonomists for standard genome sequencing and annotation.</title>
        <authorList>
            <consortium name="The Broad Institute Genomics Platform"/>
            <consortium name="The Broad Institute Genome Sequencing Center for Infectious Disease"/>
            <person name="Wu L."/>
            <person name="Ma J."/>
        </authorList>
    </citation>
    <scope>NUCLEOTIDE SEQUENCE [LARGE SCALE GENOMIC DNA]</scope>
    <source>
        <strain evidence="3">JCM 11117</strain>
    </source>
</reference>
<evidence type="ECO:0000313" key="3">
    <source>
        <dbReference type="Proteomes" id="UP001499967"/>
    </source>
</evidence>
<evidence type="ECO:0008006" key="4">
    <source>
        <dbReference type="Google" id="ProtNLM"/>
    </source>
</evidence>
<feature type="region of interest" description="Disordered" evidence="1">
    <location>
        <begin position="21"/>
        <end position="105"/>
    </location>
</feature>
<gene>
    <name evidence="2" type="ORF">GCM10009559_16450</name>
</gene>
<evidence type="ECO:0000313" key="2">
    <source>
        <dbReference type="EMBL" id="GAA0929580.1"/>
    </source>
</evidence>
<organism evidence="2 3">
    <name type="scientific">Pseudonocardia zijingensis</name>
    <dbReference type="NCBI Taxonomy" id="153376"/>
    <lineage>
        <taxon>Bacteria</taxon>
        <taxon>Bacillati</taxon>
        <taxon>Actinomycetota</taxon>
        <taxon>Actinomycetes</taxon>
        <taxon>Pseudonocardiales</taxon>
        <taxon>Pseudonocardiaceae</taxon>
        <taxon>Pseudonocardia</taxon>
    </lineage>
</organism>
<proteinExistence type="predicted"/>
<name>A0ABP3ZZR7_9PSEU</name>
<feature type="compositionally biased region" description="Low complexity" evidence="1">
    <location>
        <begin position="34"/>
        <end position="47"/>
    </location>
</feature>